<dbReference type="SUPFAM" id="SSF56784">
    <property type="entry name" value="HAD-like"/>
    <property type="match status" value="2"/>
</dbReference>
<evidence type="ECO:0000313" key="1">
    <source>
        <dbReference type="EMBL" id="OAL33494.1"/>
    </source>
</evidence>
<dbReference type="CDD" id="cd01427">
    <property type="entry name" value="HAD_like"/>
    <property type="match status" value="1"/>
</dbReference>
<keyword evidence="2" id="KW-1185">Reference proteome</keyword>
<keyword evidence="1" id="KW-0378">Hydrolase</keyword>
<reference evidence="1 2" key="1">
    <citation type="submission" date="2016-03" db="EMBL/GenBank/DDBJ databases">
        <title>The draft genome sequence of Fonsecaea nubica causative agent of cutaneous subcutaneous infection in human host.</title>
        <authorList>
            <person name="Costa F."/>
            <person name="Sybren D.H."/>
            <person name="Raittz R.T."/>
            <person name="Weiss V.A."/>
            <person name="Leao A.C."/>
            <person name="Gomes R."/>
            <person name="De Souza E.M."/>
            <person name="Pedrosa F.O."/>
            <person name="Steffens M.B."/>
            <person name="Bombassaro A."/>
            <person name="Tadra-Sfeir M.Z."/>
            <person name="Moreno L.F."/>
            <person name="Najafzadeh M.J."/>
            <person name="Felipe M.S."/>
            <person name="Teixeira M."/>
            <person name="Sun J."/>
            <person name="Xi L."/>
            <person name="Castro M.A."/>
            <person name="Vicente V.A."/>
        </authorList>
    </citation>
    <scope>NUCLEOTIDE SEQUENCE [LARGE SCALE GENOMIC DNA]</scope>
    <source>
        <strain evidence="1 2">CBS 269.64</strain>
    </source>
</reference>
<dbReference type="OrthoDB" id="10255128at2759"/>
<evidence type="ECO:0000313" key="2">
    <source>
        <dbReference type="Proteomes" id="UP000185904"/>
    </source>
</evidence>
<organism evidence="1 2">
    <name type="scientific">Fonsecaea nubica</name>
    <dbReference type="NCBI Taxonomy" id="856822"/>
    <lineage>
        <taxon>Eukaryota</taxon>
        <taxon>Fungi</taxon>
        <taxon>Dikarya</taxon>
        <taxon>Ascomycota</taxon>
        <taxon>Pezizomycotina</taxon>
        <taxon>Eurotiomycetes</taxon>
        <taxon>Chaetothyriomycetidae</taxon>
        <taxon>Chaetothyriales</taxon>
        <taxon>Herpotrichiellaceae</taxon>
        <taxon>Fonsecaea</taxon>
    </lineage>
</organism>
<gene>
    <name evidence="1" type="ORF">AYO20_07180</name>
</gene>
<keyword evidence="1" id="KW-0645">Protease</keyword>
<accession>A0A178CW66</accession>
<dbReference type="AlphaFoldDB" id="A0A178CW66"/>
<dbReference type="PANTHER" id="PTHR28181:SF1">
    <property type="entry name" value="COLD TOLERANCE PROTEIN 1"/>
    <property type="match status" value="1"/>
</dbReference>
<comment type="caution">
    <text evidence="1">The sequence shown here is derived from an EMBL/GenBank/DDBJ whole genome shotgun (WGS) entry which is preliminary data.</text>
</comment>
<dbReference type="PANTHER" id="PTHR28181">
    <property type="entry name" value="UPF0655 PROTEIN YCR015C"/>
    <property type="match status" value="1"/>
</dbReference>
<dbReference type="GO" id="GO:0004180">
    <property type="term" value="F:carboxypeptidase activity"/>
    <property type="evidence" value="ECO:0007669"/>
    <property type="project" value="UniProtKB-KW"/>
</dbReference>
<dbReference type="InterPro" id="IPR023214">
    <property type="entry name" value="HAD_sf"/>
</dbReference>
<dbReference type="RefSeq" id="XP_022498506.1">
    <property type="nucleotide sequence ID" value="XM_022645467.1"/>
</dbReference>
<dbReference type="InterPro" id="IPR050849">
    <property type="entry name" value="HAD-like_hydrolase_phosphatase"/>
</dbReference>
<keyword evidence="1" id="KW-0121">Carboxypeptidase</keyword>
<name>A0A178CW66_9EURO</name>
<sequence>MASRPRIRIVLDWDGTLTIRDTLHVVAAIGYKTNKHRVPPPPSWDQIVQAYMADYTRHQDAYRPPRQDRHTIPLESAWLASLRGVEVRSVQRVVDAGIFANVTEGDVWREAEAAARNGEVRLREGWWDVLTAASLGARPGAGACHNHDGRDEGVPVPAVASSPSIAIISVNWSAAFIRACLSAATTTAITETGDLQNDNSPEIQTQTQIQTTVVNSLPILANNLLPRSPYDGHYSTTAAPAGGAGIHTSADKRAALQRLQRLHWTEDQGQSGRDTVVYVGDSPTDLDCLVSADVGVCVRDEPLGSGQRELQETLERVGVEVRRLDLGEWSKIRRRSESGRQEGGGGGGGGEACLGGDNKRVVVWWVADLKEVARFVDMFCYQGLT</sequence>
<dbReference type="InterPro" id="IPR036412">
    <property type="entry name" value="HAD-like_sf"/>
</dbReference>
<dbReference type="Proteomes" id="UP000185904">
    <property type="component" value="Unassembled WGS sequence"/>
</dbReference>
<proteinExistence type="predicted"/>
<dbReference type="GeneID" id="34590593"/>
<dbReference type="EMBL" id="LVCJ01000049">
    <property type="protein sequence ID" value="OAL33494.1"/>
    <property type="molecule type" value="Genomic_DNA"/>
</dbReference>
<protein>
    <submittedName>
        <fullName evidence="1">Glutamate carboxypeptidase II</fullName>
    </submittedName>
</protein>
<dbReference type="Gene3D" id="3.40.50.1000">
    <property type="entry name" value="HAD superfamily/HAD-like"/>
    <property type="match status" value="1"/>
</dbReference>